<sequence>MITLIAFSSKKNLLLLEMFPKSLLHWRKVLFGCYGFQRYQRPLLIVQSNLLFASVARARTYQWEEDVSEQVENDCIFYILGNQIFSSHVLIEISAYRALEAWILSLRGVKQPINRPTTIEAVKSCLRIKLVQNHDTPLLVLAPRMSLFAHFLEWVEHTWVTTSQWENILELVYQLTKNVTVSNRIQWDCIQHIAKSLEYAPRDCLEKVPDIVQAIRGLGNLTNCQANTNSCPILFDDLVLTPAVYQWQQDSYINTKNMQSMFEHHNIKPTTNEEYEPLKT</sequence>
<accession>M2XRJ1</accession>
<dbReference type="KEGG" id="gsl:Gasu_62830"/>
<dbReference type="AlphaFoldDB" id="M2XRJ1"/>
<name>M2XRJ1_GALSU</name>
<dbReference type="Gramene" id="EME26064">
    <property type="protein sequence ID" value="EME26064"/>
    <property type="gene ID" value="Gasu_62830"/>
</dbReference>
<dbReference type="EMBL" id="KB454627">
    <property type="protein sequence ID" value="EME26064.1"/>
    <property type="molecule type" value="Genomic_DNA"/>
</dbReference>
<reference evidence="2" key="1">
    <citation type="journal article" date="2013" name="Science">
        <title>Gene transfer from bacteria and archaea facilitated evolution of an extremophilic eukaryote.</title>
        <authorList>
            <person name="Schonknecht G."/>
            <person name="Chen W.H."/>
            <person name="Ternes C.M."/>
            <person name="Barbier G.G."/>
            <person name="Shrestha R.P."/>
            <person name="Stanke M."/>
            <person name="Brautigam A."/>
            <person name="Baker B.J."/>
            <person name="Banfield J.F."/>
            <person name="Garavito R.M."/>
            <person name="Carr K."/>
            <person name="Wilkerson C."/>
            <person name="Rensing S.A."/>
            <person name="Gagneul D."/>
            <person name="Dickenson N.E."/>
            <person name="Oesterhelt C."/>
            <person name="Lercher M.J."/>
            <person name="Weber A.P."/>
        </authorList>
    </citation>
    <scope>NUCLEOTIDE SEQUENCE [LARGE SCALE GENOMIC DNA]</scope>
    <source>
        <strain evidence="2">074W</strain>
    </source>
</reference>
<evidence type="ECO:0000313" key="2">
    <source>
        <dbReference type="Proteomes" id="UP000030680"/>
    </source>
</evidence>
<protein>
    <submittedName>
        <fullName evidence="1">Uncharacterized protein</fullName>
    </submittedName>
</protein>
<evidence type="ECO:0000313" key="1">
    <source>
        <dbReference type="EMBL" id="EME26064.1"/>
    </source>
</evidence>
<dbReference type="Proteomes" id="UP000030680">
    <property type="component" value="Unassembled WGS sequence"/>
</dbReference>
<proteinExistence type="predicted"/>
<keyword evidence="2" id="KW-1185">Reference proteome</keyword>
<dbReference type="GeneID" id="17085056"/>
<dbReference type="OrthoDB" id="10556083at2759"/>
<organism evidence="1 2">
    <name type="scientific">Galdieria sulphuraria</name>
    <name type="common">Red alga</name>
    <dbReference type="NCBI Taxonomy" id="130081"/>
    <lineage>
        <taxon>Eukaryota</taxon>
        <taxon>Rhodophyta</taxon>
        <taxon>Bangiophyceae</taxon>
        <taxon>Galdieriales</taxon>
        <taxon>Galdieriaceae</taxon>
        <taxon>Galdieria</taxon>
    </lineage>
</organism>
<gene>
    <name evidence="1" type="ORF">Gasu_62830</name>
</gene>
<dbReference type="RefSeq" id="XP_005702584.1">
    <property type="nucleotide sequence ID" value="XM_005702527.1"/>
</dbReference>